<protein>
    <submittedName>
        <fullName evidence="10">Otolin-1</fullName>
    </submittedName>
</protein>
<dbReference type="InterPro" id="IPR008983">
    <property type="entry name" value="Tumour_necrosis_fac-like_dom"/>
</dbReference>
<keyword evidence="3" id="KW-0272">Extracellular matrix</keyword>
<dbReference type="OrthoDB" id="9948489at2759"/>
<dbReference type="PANTHER" id="PTHR15427">
    <property type="entry name" value="EMILIN ELASTIN MICROFIBRIL INTERFACE-LOCATED PROTEIN ELASTIN MICROFIBRIL INTERFACER"/>
    <property type="match status" value="1"/>
</dbReference>
<dbReference type="AGR" id="Xenbase:XB-GENE-17342647"/>
<dbReference type="InterPro" id="IPR001073">
    <property type="entry name" value="C1q_dom"/>
</dbReference>
<dbReference type="AlphaFoldDB" id="A0A8J0VG61"/>
<dbReference type="SUPFAM" id="SSF49842">
    <property type="entry name" value="TNF-like"/>
    <property type="match status" value="1"/>
</dbReference>
<dbReference type="PROSITE" id="PS50871">
    <property type="entry name" value="C1Q"/>
    <property type="match status" value="1"/>
</dbReference>
<accession>A0A8J0VG61</accession>
<feature type="compositionally biased region" description="Basic and acidic residues" evidence="7">
    <location>
        <begin position="282"/>
        <end position="297"/>
    </location>
</feature>
<dbReference type="FunFam" id="2.60.120.40:FF:000001">
    <property type="entry name" value="Complement C1q B chain"/>
    <property type="match status" value="1"/>
</dbReference>
<evidence type="ECO:0000313" key="9">
    <source>
        <dbReference type="Proteomes" id="UP000186698"/>
    </source>
</evidence>
<keyword evidence="2" id="KW-0964">Secreted</keyword>
<keyword evidence="6" id="KW-0325">Glycoprotein</keyword>
<dbReference type="KEGG" id="xla:108718103"/>
<evidence type="ECO:0000256" key="7">
    <source>
        <dbReference type="SAM" id="MobiDB-lite"/>
    </source>
</evidence>
<dbReference type="SMART" id="SM00110">
    <property type="entry name" value="C1Q"/>
    <property type="match status" value="1"/>
</dbReference>
<evidence type="ECO:0000256" key="1">
    <source>
        <dbReference type="ARBA" id="ARBA00004498"/>
    </source>
</evidence>
<evidence type="ECO:0000256" key="6">
    <source>
        <dbReference type="ARBA" id="ARBA00023180"/>
    </source>
</evidence>
<dbReference type="Proteomes" id="UP000186698">
    <property type="component" value="Chromosome 5S"/>
</dbReference>
<sequence length="479" mass="50623">MPNIKMGTLSWPTATFITILTTVYLEAKTTQPAKHTKRSYNMEIANGLETSLTPPTQETLFPEIPEFTDTTTELATLNPDFRTATTLYPFDNFTLETPDFFFNCCECCSPMPGPKGDAGAMGLPGPKGETGDTGMPGLHGSTGPAGAKGYKGDKGEKGEYGEPGLSGIPGFPGKAGETGEIGAKGEKGNIGLFGSKGQKGNKGDTCENGTKGDRGEKGEQGFIGVDGEKGDKGEKGDLGDKGIIGEIGEKGERGDIGERGLKGDKGIKGDTGLSGLNGLVGERGEKGVPGPKGEKGETGPIGFMGPTGSKGNFGNKGIRGSPGKKGSKGLKGSKGDLLKPLKSAFTVGLSKPFPPPNTPVKFDRIVYNEQEEYNPATGKFNCTIAGTYVFAFHVTVRGRPARISIVAQNRKIFKSRETLYGQEIDQASAMLIVRLNAGDQVWMEVARDWNGLYVSNEDDSMFTGFLLYPDDPAETQILD</sequence>
<organism evidence="9 10">
    <name type="scientific">Xenopus laevis</name>
    <name type="common">African clawed frog</name>
    <dbReference type="NCBI Taxonomy" id="8355"/>
    <lineage>
        <taxon>Eukaryota</taxon>
        <taxon>Metazoa</taxon>
        <taxon>Chordata</taxon>
        <taxon>Craniata</taxon>
        <taxon>Vertebrata</taxon>
        <taxon>Euteleostomi</taxon>
        <taxon>Amphibia</taxon>
        <taxon>Batrachia</taxon>
        <taxon>Anura</taxon>
        <taxon>Pipoidea</taxon>
        <taxon>Pipidae</taxon>
        <taxon>Xenopodinae</taxon>
        <taxon>Xenopus</taxon>
        <taxon>Xenopus</taxon>
    </lineage>
</organism>
<dbReference type="PANTHER" id="PTHR15427:SF51">
    <property type="entry name" value="OTOLIN 1"/>
    <property type="match status" value="1"/>
</dbReference>
<dbReference type="GeneID" id="108718103"/>
<dbReference type="InterPro" id="IPR008160">
    <property type="entry name" value="Collagen"/>
</dbReference>
<comment type="subcellular location">
    <subcellularLocation>
        <location evidence="1">Secreted</location>
        <location evidence="1">Extracellular space</location>
        <location evidence="1">Extracellular matrix</location>
    </subcellularLocation>
</comment>
<keyword evidence="5" id="KW-0176">Collagen</keyword>
<dbReference type="Pfam" id="PF00386">
    <property type="entry name" value="C1q"/>
    <property type="match status" value="1"/>
</dbReference>
<feature type="compositionally biased region" description="Basic and acidic residues" evidence="7">
    <location>
        <begin position="247"/>
        <end position="268"/>
    </location>
</feature>
<evidence type="ECO:0000313" key="11">
    <source>
        <dbReference type="Xenbase" id="XB-GENE-17342647"/>
    </source>
</evidence>
<keyword evidence="4" id="KW-0732">Signal</keyword>
<evidence type="ECO:0000256" key="3">
    <source>
        <dbReference type="ARBA" id="ARBA00022530"/>
    </source>
</evidence>
<feature type="compositionally biased region" description="Basic and acidic residues" evidence="7">
    <location>
        <begin position="201"/>
        <end position="219"/>
    </location>
</feature>
<feature type="compositionally biased region" description="Basic and acidic residues" evidence="7">
    <location>
        <begin position="226"/>
        <end position="240"/>
    </location>
</feature>
<dbReference type="Xenbase" id="XB-GENE-17342647">
    <property type="gene designation" value="otol1.S"/>
</dbReference>
<dbReference type="RefSeq" id="XP_018121206.1">
    <property type="nucleotide sequence ID" value="XM_018265717.2"/>
</dbReference>
<feature type="domain" description="C1q" evidence="8">
    <location>
        <begin position="338"/>
        <end position="473"/>
    </location>
</feature>
<dbReference type="Pfam" id="PF01391">
    <property type="entry name" value="Collagen"/>
    <property type="match status" value="2"/>
</dbReference>
<evidence type="ECO:0000256" key="5">
    <source>
        <dbReference type="ARBA" id="ARBA00023119"/>
    </source>
</evidence>
<dbReference type="InterPro" id="IPR050392">
    <property type="entry name" value="Collagen/C1q_domain"/>
</dbReference>
<evidence type="ECO:0000256" key="2">
    <source>
        <dbReference type="ARBA" id="ARBA00022525"/>
    </source>
</evidence>
<dbReference type="Gene3D" id="2.60.120.40">
    <property type="match status" value="1"/>
</dbReference>
<keyword evidence="9" id="KW-1185">Reference proteome</keyword>
<gene>
    <name evidence="11" type="primary">otol1.S</name>
    <name evidence="10" type="synonym">LOC108718103</name>
</gene>
<evidence type="ECO:0000259" key="8">
    <source>
        <dbReference type="PROSITE" id="PS50871"/>
    </source>
</evidence>
<name>A0A8J0VG61_XENLA</name>
<feature type="region of interest" description="Disordered" evidence="7">
    <location>
        <begin position="185"/>
        <end position="333"/>
    </location>
</feature>
<dbReference type="GO" id="GO:0005576">
    <property type="term" value="C:extracellular region"/>
    <property type="evidence" value="ECO:0007669"/>
    <property type="project" value="UniProtKB-SubCell"/>
</dbReference>
<evidence type="ECO:0000256" key="4">
    <source>
        <dbReference type="ARBA" id="ARBA00022729"/>
    </source>
</evidence>
<evidence type="ECO:0000313" key="10">
    <source>
        <dbReference type="RefSeq" id="XP_018121206.1"/>
    </source>
</evidence>
<dbReference type="GO" id="GO:0005581">
    <property type="term" value="C:collagen trimer"/>
    <property type="evidence" value="ECO:0007669"/>
    <property type="project" value="UniProtKB-KW"/>
</dbReference>
<proteinExistence type="predicted"/>
<dbReference type="CTD" id="108718103"/>
<reference evidence="10" key="1">
    <citation type="submission" date="2025-08" db="UniProtKB">
        <authorList>
            <consortium name="RefSeq"/>
        </authorList>
    </citation>
    <scope>IDENTIFICATION</scope>
    <source>
        <strain evidence="10">J_2021</strain>
        <tissue evidence="10">Erythrocytes</tissue>
    </source>
</reference>
<dbReference type="PRINTS" id="PR00007">
    <property type="entry name" value="COMPLEMNTC1Q"/>
</dbReference>